<proteinExistence type="predicted"/>
<dbReference type="Proteomes" id="UP000183832">
    <property type="component" value="Unassembled WGS sequence"/>
</dbReference>
<feature type="region of interest" description="Disordered" evidence="2">
    <location>
        <begin position="1"/>
        <end position="20"/>
    </location>
</feature>
<evidence type="ECO:0000256" key="1">
    <source>
        <dbReference type="SAM" id="Coils"/>
    </source>
</evidence>
<sequence length="101" mass="11298">MARTKQTSSKSTPPKKLDTKADHISALSIGVVEKPSDSTQSFDEIQHPSTDVAKCDEIKESEVDVLLKRISELEAALEQRENKIAEFKSLMSKVQTFNFET</sequence>
<keyword evidence="1" id="KW-0175">Coiled coil</keyword>
<accession>A0A1J1I8U2</accession>
<keyword evidence="4" id="KW-1185">Reference proteome</keyword>
<dbReference type="EMBL" id="CVRI01000043">
    <property type="protein sequence ID" value="CRK95988.1"/>
    <property type="molecule type" value="Genomic_DNA"/>
</dbReference>
<evidence type="ECO:0000256" key="2">
    <source>
        <dbReference type="SAM" id="MobiDB-lite"/>
    </source>
</evidence>
<feature type="coiled-coil region" evidence="1">
    <location>
        <begin position="63"/>
        <end position="93"/>
    </location>
</feature>
<feature type="compositionally biased region" description="Low complexity" evidence="2">
    <location>
        <begin position="1"/>
        <end position="14"/>
    </location>
</feature>
<protein>
    <submittedName>
        <fullName evidence="3">CLUMA_CG009429, isoform A</fullName>
    </submittedName>
</protein>
<organism evidence="3 4">
    <name type="scientific">Clunio marinus</name>
    <dbReference type="NCBI Taxonomy" id="568069"/>
    <lineage>
        <taxon>Eukaryota</taxon>
        <taxon>Metazoa</taxon>
        <taxon>Ecdysozoa</taxon>
        <taxon>Arthropoda</taxon>
        <taxon>Hexapoda</taxon>
        <taxon>Insecta</taxon>
        <taxon>Pterygota</taxon>
        <taxon>Neoptera</taxon>
        <taxon>Endopterygota</taxon>
        <taxon>Diptera</taxon>
        <taxon>Nematocera</taxon>
        <taxon>Chironomoidea</taxon>
        <taxon>Chironomidae</taxon>
        <taxon>Clunio</taxon>
    </lineage>
</organism>
<evidence type="ECO:0000313" key="3">
    <source>
        <dbReference type="EMBL" id="CRK95988.1"/>
    </source>
</evidence>
<reference evidence="3 4" key="1">
    <citation type="submission" date="2015-04" db="EMBL/GenBank/DDBJ databases">
        <authorList>
            <person name="Syromyatnikov M.Y."/>
            <person name="Popov V.N."/>
        </authorList>
    </citation>
    <scope>NUCLEOTIDE SEQUENCE [LARGE SCALE GENOMIC DNA]</scope>
</reference>
<dbReference type="AlphaFoldDB" id="A0A1J1I8U2"/>
<evidence type="ECO:0000313" key="4">
    <source>
        <dbReference type="Proteomes" id="UP000183832"/>
    </source>
</evidence>
<name>A0A1J1I8U2_9DIPT</name>
<gene>
    <name evidence="3" type="ORF">CLUMA_CG009429</name>
</gene>